<evidence type="ECO:0000313" key="1">
    <source>
        <dbReference type="EMBL" id="KYG76906.1"/>
    </source>
</evidence>
<dbReference type="STRING" id="333140.AWW68_18795"/>
<dbReference type="RefSeq" id="WP_068218534.1">
    <property type="nucleotide sequence ID" value="NZ_LRPC01000002.1"/>
</dbReference>
<comment type="caution">
    <text evidence="1">The sequence shown here is derived from an EMBL/GenBank/DDBJ whole genome shotgun (WGS) entry which is preliminary data.</text>
</comment>
<dbReference type="AlphaFoldDB" id="A0A150XDZ2"/>
<dbReference type="EMBL" id="LRPC01000002">
    <property type="protein sequence ID" value="KYG76906.1"/>
    <property type="molecule type" value="Genomic_DNA"/>
</dbReference>
<sequence length="204" mass="22900">MIIQDIVKAVNKLSNRRQSRYFSVDEITEAINDAVLDMFNEGRSEFEKTQVVNDLLRVFKAKSTIALTEGEGDLPADYASLTGFEDNIDVVTDERWGEVKNDVICPADSDYPVLNIYGAKVRVLPNTITEVDINYLKKPTKAVYGKTLSENGRDYIFSEAGSTDVEIPAHRAPELLAKTLKYLGVSLKQTDLTQFELLKNQTDK</sequence>
<evidence type="ECO:0000313" key="2">
    <source>
        <dbReference type="Proteomes" id="UP000075606"/>
    </source>
</evidence>
<reference evidence="1 2" key="1">
    <citation type="submission" date="2016-01" db="EMBL/GenBank/DDBJ databases">
        <title>Genome sequencing of Roseivirga spongicola UST030701-084.</title>
        <authorList>
            <person name="Selvaratnam C."/>
            <person name="Thevarajoo S."/>
            <person name="Goh K.M."/>
            <person name="Ee R."/>
            <person name="Chan K.-G."/>
            <person name="Chong C.S."/>
        </authorList>
    </citation>
    <scope>NUCLEOTIDE SEQUENCE [LARGE SCALE GENOMIC DNA]</scope>
    <source>
        <strain evidence="1 2">UST030701-084</strain>
    </source>
</reference>
<name>A0A150XDZ2_9BACT</name>
<organism evidence="1 2">
    <name type="scientific">Roseivirga spongicola</name>
    <dbReference type="NCBI Taxonomy" id="333140"/>
    <lineage>
        <taxon>Bacteria</taxon>
        <taxon>Pseudomonadati</taxon>
        <taxon>Bacteroidota</taxon>
        <taxon>Cytophagia</taxon>
        <taxon>Cytophagales</taxon>
        <taxon>Roseivirgaceae</taxon>
        <taxon>Roseivirga</taxon>
    </lineage>
</organism>
<accession>A0A150XDZ2</accession>
<gene>
    <name evidence="1" type="ORF">AWW68_18795</name>
</gene>
<proteinExistence type="predicted"/>
<dbReference type="Proteomes" id="UP000075606">
    <property type="component" value="Unassembled WGS sequence"/>
</dbReference>
<keyword evidence="2" id="KW-1185">Reference proteome</keyword>
<protein>
    <submittedName>
        <fullName evidence="1">Uncharacterized protein</fullName>
    </submittedName>
</protein>